<keyword evidence="4" id="KW-1185">Reference proteome</keyword>
<sequence length="171" mass="19401">MELLLRVSLFLNCVFLLCGQSSFDGANQPPEEEEEYVRPTTSTAAPTEPPHIFCPVNRLFTYPCTCEKGSTEGLTVHCENANLAMMSLGLGNIKDKLIYSLLMTKNYVRRLKGSIFHNITIVNLEVSYNKIEDIEPDVFDTLGESLYLLAWKATTLRTYHLPLINSRNFNF</sequence>
<protein>
    <submittedName>
        <fullName evidence="3">Uncharacterized protein</fullName>
    </submittedName>
</protein>
<feature type="chain" id="PRO_5036504067" evidence="2">
    <location>
        <begin position="20"/>
        <end position="171"/>
    </location>
</feature>
<reference evidence="3" key="1">
    <citation type="submission" date="2020-08" db="EMBL/GenBank/DDBJ databases">
        <title>Multicomponent nature underlies the extraordinary mechanical properties of spider dragline silk.</title>
        <authorList>
            <person name="Kono N."/>
            <person name="Nakamura H."/>
            <person name="Mori M."/>
            <person name="Yoshida Y."/>
            <person name="Ohtoshi R."/>
            <person name="Malay A.D."/>
            <person name="Moran D.A.P."/>
            <person name="Tomita M."/>
            <person name="Numata K."/>
            <person name="Arakawa K."/>
        </authorList>
    </citation>
    <scope>NUCLEOTIDE SEQUENCE</scope>
</reference>
<proteinExistence type="predicted"/>
<dbReference type="InterPro" id="IPR032675">
    <property type="entry name" value="LRR_dom_sf"/>
</dbReference>
<accession>A0A8X6MDU4</accession>
<dbReference type="Gene3D" id="3.80.10.10">
    <property type="entry name" value="Ribonuclease Inhibitor"/>
    <property type="match status" value="1"/>
</dbReference>
<dbReference type="EMBL" id="BMAV01026103">
    <property type="protein sequence ID" value="GFS47362.1"/>
    <property type="molecule type" value="Genomic_DNA"/>
</dbReference>
<feature type="region of interest" description="Disordered" evidence="1">
    <location>
        <begin position="26"/>
        <end position="45"/>
    </location>
</feature>
<dbReference type="AlphaFoldDB" id="A0A8X6MDU4"/>
<evidence type="ECO:0000313" key="3">
    <source>
        <dbReference type="EMBL" id="GFS47362.1"/>
    </source>
</evidence>
<evidence type="ECO:0000256" key="2">
    <source>
        <dbReference type="SAM" id="SignalP"/>
    </source>
</evidence>
<evidence type="ECO:0000313" key="4">
    <source>
        <dbReference type="Proteomes" id="UP000886998"/>
    </source>
</evidence>
<name>A0A8X6MDU4_9ARAC</name>
<keyword evidence="2" id="KW-0732">Signal</keyword>
<comment type="caution">
    <text evidence="3">The sequence shown here is derived from an EMBL/GenBank/DDBJ whole genome shotgun (WGS) entry which is preliminary data.</text>
</comment>
<organism evidence="3 4">
    <name type="scientific">Trichonephila inaurata madagascariensis</name>
    <dbReference type="NCBI Taxonomy" id="2747483"/>
    <lineage>
        <taxon>Eukaryota</taxon>
        <taxon>Metazoa</taxon>
        <taxon>Ecdysozoa</taxon>
        <taxon>Arthropoda</taxon>
        <taxon>Chelicerata</taxon>
        <taxon>Arachnida</taxon>
        <taxon>Araneae</taxon>
        <taxon>Araneomorphae</taxon>
        <taxon>Entelegynae</taxon>
        <taxon>Araneoidea</taxon>
        <taxon>Nephilidae</taxon>
        <taxon>Trichonephila</taxon>
        <taxon>Trichonephila inaurata</taxon>
    </lineage>
</organism>
<feature type="signal peptide" evidence="2">
    <location>
        <begin position="1"/>
        <end position="19"/>
    </location>
</feature>
<dbReference type="OrthoDB" id="5789657at2759"/>
<gene>
    <name evidence="3" type="ORF">TNIN_271291</name>
</gene>
<evidence type="ECO:0000256" key="1">
    <source>
        <dbReference type="SAM" id="MobiDB-lite"/>
    </source>
</evidence>
<dbReference type="Proteomes" id="UP000886998">
    <property type="component" value="Unassembled WGS sequence"/>
</dbReference>